<dbReference type="OrthoDB" id="18302at2759"/>
<comment type="caution">
    <text evidence="4">The sequence shown here is derived from an EMBL/GenBank/DDBJ whole genome shotgun (WGS) entry which is preliminary data.</text>
</comment>
<feature type="region of interest" description="Disordered" evidence="2">
    <location>
        <begin position="1"/>
        <end position="65"/>
    </location>
</feature>
<evidence type="ECO:0000259" key="3">
    <source>
        <dbReference type="Pfam" id="PF02582"/>
    </source>
</evidence>
<accession>A0A1X2GQ57</accession>
<protein>
    <submittedName>
        <fullName evidence="4">DUF155-domain-containing protein</fullName>
    </submittedName>
</protein>
<dbReference type="GO" id="GO:0005739">
    <property type="term" value="C:mitochondrion"/>
    <property type="evidence" value="ECO:0007669"/>
    <property type="project" value="UniProtKB-ARBA"/>
</dbReference>
<feature type="compositionally biased region" description="Low complexity" evidence="2">
    <location>
        <begin position="22"/>
        <end position="33"/>
    </location>
</feature>
<evidence type="ECO:0000256" key="2">
    <source>
        <dbReference type="SAM" id="MobiDB-lite"/>
    </source>
</evidence>
<name>A0A1X2GQ57_9FUNG</name>
<organism evidence="4 5">
    <name type="scientific">Hesseltinella vesiculosa</name>
    <dbReference type="NCBI Taxonomy" id="101127"/>
    <lineage>
        <taxon>Eukaryota</taxon>
        <taxon>Fungi</taxon>
        <taxon>Fungi incertae sedis</taxon>
        <taxon>Mucoromycota</taxon>
        <taxon>Mucoromycotina</taxon>
        <taxon>Mucoromycetes</taxon>
        <taxon>Mucorales</taxon>
        <taxon>Cunninghamellaceae</taxon>
        <taxon>Hesseltinella</taxon>
    </lineage>
</organism>
<dbReference type="InterPro" id="IPR003734">
    <property type="entry name" value="DUF155"/>
</dbReference>
<evidence type="ECO:0000313" key="4">
    <source>
        <dbReference type="EMBL" id="ORX58891.1"/>
    </source>
</evidence>
<dbReference type="PANTHER" id="PTHR16255:SF15">
    <property type="entry name" value="SPORULATION PROTEIN RMD1"/>
    <property type="match status" value="1"/>
</dbReference>
<gene>
    <name evidence="4" type="ORF">DM01DRAFT_1333507</name>
</gene>
<feature type="compositionally biased region" description="Polar residues" evidence="2">
    <location>
        <begin position="1"/>
        <end position="10"/>
    </location>
</feature>
<dbReference type="EMBL" id="MCGT01000006">
    <property type="protein sequence ID" value="ORX58891.1"/>
    <property type="molecule type" value="Genomic_DNA"/>
</dbReference>
<dbReference type="Pfam" id="PF02582">
    <property type="entry name" value="DUF155"/>
    <property type="match status" value="1"/>
</dbReference>
<dbReference type="STRING" id="101127.A0A1X2GQ57"/>
<dbReference type="Proteomes" id="UP000242146">
    <property type="component" value="Unassembled WGS sequence"/>
</dbReference>
<feature type="domain" description="DUF155" evidence="3">
    <location>
        <begin position="205"/>
        <end position="377"/>
    </location>
</feature>
<dbReference type="PANTHER" id="PTHR16255">
    <property type="entry name" value="REQUIRED FOR MEIOTIC NUCLEAR DIVISION PROTEIN 1 HOMOLOG"/>
    <property type="match status" value="1"/>
</dbReference>
<dbReference type="AlphaFoldDB" id="A0A1X2GQ57"/>
<reference evidence="4 5" key="1">
    <citation type="submission" date="2016-07" db="EMBL/GenBank/DDBJ databases">
        <title>Pervasive Adenine N6-methylation of Active Genes in Fungi.</title>
        <authorList>
            <consortium name="DOE Joint Genome Institute"/>
            <person name="Mondo S.J."/>
            <person name="Dannebaum R.O."/>
            <person name="Kuo R.C."/>
            <person name="Labutti K."/>
            <person name="Haridas S."/>
            <person name="Kuo A."/>
            <person name="Salamov A."/>
            <person name="Ahrendt S.R."/>
            <person name="Lipzen A."/>
            <person name="Sullivan W."/>
            <person name="Andreopoulos W.B."/>
            <person name="Clum A."/>
            <person name="Lindquist E."/>
            <person name="Daum C."/>
            <person name="Ramamoorthy G.K."/>
            <person name="Gryganskyi A."/>
            <person name="Culley D."/>
            <person name="Magnuson J.K."/>
            <person name="James T.Y."/>
            <person name="O'Malley M.A."/>
            <person name="Stajich J.E."/>
            <person name="Spatafora J.W."/>
            <person name="Visel A."/>
            <person name="Grigoriev I.V."/>
        </authorList>
    </citation>
    <scope>NUCLEOTIDE SEQUENCE [LARGE SCALE GENOMIC DNA]</scope>
    <source>
        <strain evidence="4 5">NRRL 3301</strain>
    </source>
</reference>
<dbReference type="InterPro" id="IPR051624">
    <property type="entry name" value="RMD1/Sad1-interacting"/>
</dbReference>
<comment type="similarity">
    <text evidence="1">Belongs to the RMD1/sif2 family.</text>
</comment>
<proteinExistence type="inferred from homology"/>
<sequence length="434" mass="49794">MSRRSTSSGRRQYPAPPRLDRSSTTPLLSSSDSYQHGLVSPTKAHASYGTSQLPLSNPPPHTTHSVPMITAIRTTKPKQPNRTTKTSQKLKLFPEEENQPDIDDDADVYTQLAQIPHGTARIEAERLSKINRDDLPRVTAYCTASAYRMDDLAKYLQSKRRSNGTSIKRFDECLYTPYSVTYPYGPPKDDQQQETAVEQHRPPEMFLFDYGVVVFWGMTLLDEQLVLKELEPFEDEKLDADDVETEEFNYYYDESYQPRIYNDIITLRHPSNYLVKLTIAHAIAQSVKMTLFERLIDDTINETKYIPQVMAESGNIHMSRTAITKKIGQLFIMRINVNLVSNILDTPEIFWSEPALEPLYSAIRSYLEISQRVELLNQRVEVISDLLEMLKDHLNSSHGEHLEWIVIWLIAMEIVVAVITTTVDAFSLSHSEKF</sequence>
<evidence type="ECO:0000256" key="1">
    <source>
        <dbReference type="ARBA" id="ARBA00008306"/>
    </source>
</evidence>
<keyword evidence="5" id="KW-1185">Reference proteome</keyword>
<evidence type="ECO:0000313" key="5">
    <source>
        <dbReference type="Proteomes" id="UP000242146"/>
    </source>
</evidence>